<evidence type="ECO:0000313" key="1">
    <source>
        <dbReference type="EMBL" id="RIW17173.1"/>
    </source>
</evidence>
<gene>
    <name evidence="1" type="ORF">D0X99_05315</name>
</gene>
<dbReference type="AlphaFoldDB" id="A0A418PUI3"/>
<organism evidence="1 2">
    <name type="scientific">Algoriphagus lacus</name>
    <dbReference type="NCBI Taxonomy" id="2056311"/>
    <lineage>
        <taxon>Bacteria</taxon>
        <taxon>Pseudomonadati</taxon>
        <taxon>Bacteroidota</taxon>
        <taxon>Cytophagia</taxon>
        <taxon>Cytophagales</taxon>
        <taxon>Cyclobacteriaceae</taxon>
        <taxon>Algoriphagus</taxon>
    </lineage>
</organism>
<keyword evidence="2" id="KW-1185">Reference proteome</keyword>
<sequence length="391" mass="46615">MSENQKVCLRLSFYFLPNWVDCNPFCQTRMDMDFYLNQVLHAFASMDARLLGELLDPDQTYQEVAQPVFVKKMEEIFEEFRKDGDEYIEVETGNCCELNCNPDLIRTAYRFVGNKTRNYLDFRFILEPTADLKDHCIKDIFECSFLRCHQRRDWYGIQVSLWICDDEKPGFYLSPDEVIYTEIALKAEQEILEGRDCFDLDEVQLWLDKYRSTFDFISHTHSENPGRILRWNSFLYFFEGFENYISFFRKWQNSLVVEAWRKDLDLPEEVLMEVIMDGEKIIIEEGHEYVYYLLDEKDGYRIPYHLKPITGKGADTFSGTWAWFRSRQEPLVKKYYALTECETTQYLESWEVADPESRLKSLTFHWEIREMAKNRGAEIPFGLGMGSQNHL</sequence>
<comment type="caution">
    <text evidence="1">The sequence shown here is derived from an EMBL/GenBank/DDBJ whole genome shotgun (WGS) entry which is preliminary data.</text>
</comment>
<name>A0A418PUI3_9BACT</name>
<protein>
    <submittedName>
        <fullName evidence="1">Uncharacterized protein</fullName>
    </submittedName>
</protein>
<proteinExistence type="predicted"/>
<dbReference type="Proteomes" id="UP000283522">
    <property type="component" value="Unassembled WGS sequence"/>
</dbReference>
<accession>A0A418PUI3</accession>
<dbReference type="EMBL" id="QXML01000002">
    <property type="protein sequence ID" value="RIW17173.1"/>
    <property type="molecule type" value="Genomic_DNA"/>
</dbReference>
<reference evidence="1 2" key="1">
    <citation type="submission" date="2018-09" db="EMBL/GenBank/DDBJ databases">
        <authorList>
            <person name="Wang X."/>
            <person name="Du Z."/>
        </authorList>
    </citation>
    <scope>NUCLEOTIDE SEQUENCE [LARGE SCALE GENOMIC DNA]</scope>
    <source>
        <strain evidence="1 2">N3</strain>
    </source>
</reference>
<evidence type="ECO:0000313" key="2">
    <source>
        <dbReference type="Proteomes" id="UP000283522"/>
    </source>
</evidence>